<evidence type="ECO:0000256" key="1">
    <source>
        <dbReference type="ARBA" id="ARBA00022676"/>
    </source>
</evidence>
<proteinExistence type="predicted"/>
<evidence type="ECO:0000313" key="4">
    <source>
        <dbReference type="Proteomes" id="UP000518288"/>
    </source>
</evidence>
<keyword evidence="2 3" id="KW-0808">Transferase</keyword>
<dbReference type="RefSeq" id="WP_179632348.1">
    <property type="nucleotide sequence ID" value="NZ_CAXYYM010000021.1"/>
</dbReference>
<dbReference type="Proteomes" id="UP000518288">
    <property type="component" value="Unassembled WGS sequence"/>
</dbReference>
<dbReference type="EMBL" id="JACCFH010000001">
    <property type="protein sequence ID" value="NYG31350.1"/>
    <property type="molecule type" value="Genomic_DNA"/>
</dbReference>
<dbReference type="PANTHER" id="PTHR34136:SF1">
    <property type="entry name" value="UDP-N-ACETYL-D-MANNOSAMINURONIC ACID TRANSFERASE"/>
    <property type="match status" value="1"/>
</dbReference>
<keyword evidence="1 3" id="KW-0328">Glycosyltransferase</keyword>
<organism evidence="3 4">
    <name type="scientific">Sphaerotilus montanus</name>
    <dbReference type="NCBI Taxonomy" id="522889"/>
    <lineage>
        <taxon>Bacteria</taxon>
        <taxon>Pseudomonadati</taxon>
        <taxon>Pseudomonadota</taxon>
        <taxon>Betaproteobacteria</taxon>
        <taxon>Burkholderiales</taxon>
        <taxon>Sphaerotilaceae</taxon>
        <taxon>Sphaerotilus</taxon>
    </lineage>
</organism>
<dbReference type="NCBIfam" id="TIGR00696">
    <property type="entry name" value="wecG_tagA_cpsF"/>
    <property type="match status" value="1"/>
</dbReference>
<protein>
    <submittedName>
        <fullName evidence="3">N-acetylglucosaminyldiphosphoundecaprenol N-acetyl-beta-D-mannosaminyltransferase</fullName>
        <ecNumber evidence="3">2.4.1.187</ecNumber>
    </submittedName>
</protein>
<name>A0A7Y9UI50_9BURK</name>
<dbReference type="EC" id="2.4.1.187" evidence="3"/>
<accession>A0A7Y9UI50</accession>
<gene>
    <name evidence="3" type="ORF">BDD16_000336</name>
</gene>
<sequence length="269" mass="30068">MHQLDFTRSDRTQHPVLGVPVDVLDWSTAVARICDWAERRESRYVSICDAHSVVRASRDPVHGRHIAGADMVTPDGWPVAWMLRRLGHSRQQRINGPDLMERLLVSAEARGLGVYVYGTTDRTLAALETALRKAYPRLKIVGLHSPPFRPLDDAEDAADVARINASGAHLVMTGLGCPKEDRWMFEHRGRVQAVMLGIGAGIDFHAGTVARAPVWMREHGLEWLFRLSQEPGRLWQRYLVNNTLFVVGAIGQFARHVAVHPGRNRASGD</sequence>
<comment type="caution">
    <text evidence="3">The sequence shown here is derived from an EMBL/GenBank/DDBJ whole genome shotgun (WGS) entry which is preliminary data.</text>
</comment>
<dbReference type="CDD" id="cd06533">
    <property type="entry name" value="Glyco_transf_WecG_TagA"/>
    <property type="match status" value="1"/>
</dbReference>
<dbReference type="Pfam" id="PF03808">
    <property type="entry name" value="Glyco_tran_WecG"/>
    <property type="match status" value="1"/>
</dbReference>
<evidence type="ECO:0000256" key="2">
    <source>
        <dbReference type="ARBA" id="ARBA00022679"/>
    </source>
</evidence>
<dbReference type="InterPro" id="IPR004629">
    <property type="entry name" value="WecG_TagA_CpsF"/>
</dbReference>
<dbReference type="GO" id="GO:0047244">
    <property type="term" value="F:N-acetylglucosaminyldiphosphoundecaprenol N-acetyl-beta-D-mannosaminyltransferase activity"/>
    <property type="evidence" value="ECO:0007669"/>
    <property type="project" value="UniProtKB-EC"/>
</dbReference>
<reference evidence="3 4" key="1">
    <citation type="submission" date="2020-07" db="EMBL/GenBank/DDBJ databases">
        <title>Genomic Encyclopedia of Archaeal and Bacterial Type Strains, Phase II (KMG-II): from individual species to whole genera.</title>
        <authorList>
            <person name="Goeker M."/>
        </authorList>
    </citation>
    <scope>NUCLEOTIDE SEQUENCE [LARGE SCALE GENOMIC DNA]</scope>
    <source>
        <strain evidence="3 4">DSM 21226</strain>
    </source>
</reference>
<keyword evidence="4" id="KW-1185">Reference proteome</keyword>
<dbReference type="AlphaFoldDB" id="A0A7Y9UI50"/>
<evidence type="ECO:0000313" key="3">
    <source>
        <dbReference type="EMBL" id="NYG31350.1"/>
    </source>
</evidence>
<dbReference type="PANTHER" id="PTHR34136">
    <property type="match status" value="1"/>
</dbReference>